<dbReference type="InterPro" id="IPR005523">
    <property type="entry name" value="DUF317_SPDY"/>
</dbReference>
<gene>
    <name evidence="2" type="ORF">OG367_05960</name>
</gene>
<organism evidence="2 3">
    <name type="scientific">Streptomyces anulatus</name>
    <name type="common">Streptomyces chrysomallus</name>
    <dbReference type="NCBI Taxonomy" id="1892"/>
    <lineage>
        <taxon>Bacteria</taxon>
        <taxon>Bacillati</taxon>
        <taxon>Actinomycetota</taxon>
        <taxon>Actinomycetes</taxon>
        <taxon>Kitasatosporales</taxon>
        <taxon>Streptomycetaceae</taxon>
        <taxon>Streptomyces</taxon>
    </lineage>
</organism>
<name>A0ABZ1ZAK1_STRAQ</name>
<dbReference type="EMBL" id="CP109491">
    <property type="protein sequence ID" value="WUX35801.1"/>
    <property type="molecule type" value="Genomic_DNA"/>
</dbReference>
<dbReference type="Pfam" id="PF03771">
    <property type="entry name" value="SPDY"/>
    <property type="match status" value="1"/>
</dbReference>
<evidence type="ECO:0000259" key="1">
    <source>
        <dbReference type="Pfam" id="PF03771"/>
    </source>
</evidence>
<accession>A0ABZ1ZAK1</accession>
<reference evidence="2" key="1">
    <citation type="submission" date="2022-10" db="EMBL/GenBank/DDBJ databases">
        <title>The complete genomes of actinobacterial strains from the NBC collection.</title>
        <authorList>
            <person name="Joergensen T.S."/>
            <person name="Alvarez Arevalo M."/>
            <person name="Sterndorff E.B."/>
            <person name="Faurdal D."/>
            <person name="Vuksanovic O."/>
            <person name="Mourched A.-S."/>
            <person name="Charusanti P."/>
            <person name="Shaw S."/>
            <person name="Blin K."/>
            <person name="Weber T."/>
        </authorList>
    </citation>
    <scope>NUCLEOTIDE SEQUENCE</scope>
    <source>
        <strain evidence="2">NBC_01436</strain>
    </source>
</reference>
<proteinExistence type="predicted"/>
<keyword evidence="3" id="KW-1185">Reference proteome</keyword>
<evidence type="ECO:0000313" key="3">
    <source>
        <dbReference type="Proteomes" id="UP001431926"/>
    </source>
</evidence>
<protein>
    <submittedName>
        <fullName evidence="2">DUF317 domain-containing protein</fullName>
    </submittedName>
</protein>
<sequence length="143" mass="15869">MAAYESPVGDRLWHATAGTPEGVIMTLLKSLDDEHDWGNTTRATSTAPPGRKAVLPLADYNWEETTTESGTVWTSPDERCRLQHDRHTTWTASGGNEPHHPNWTIQLSQHTPPEVMQQLVFELAEGQGPRQRSAPRAPRSPAP</sequence>
<feature type="domain" description="DUF317" evidence="1">
    <location>
        <begin position="74"/>
        <end position="128"/>
    </location>
</feature>
<dbReference type="RefSeq" id="WP_329355040.1">
    <property type="nucleotide sequence ID" value="NZ_CP109490.1"/>
</dbReference>
<dbReference type="Proteomes" id="UP001431926">
    <property type="component" value="Chromosome"/>
</dbReference>
<evidence type="ECO:0000313" key="2">
    <source>
        <dbReference type="EMBL" id="WUX35801.1"/>
    </source>
</evidence>